<reference evidence="5" key="1">
    <citation type="submission" date="2020-08" db="EMBL/GenBank/DDBJ databases">
        <title>Genomic Encyclopedia of Type Strains, Phase IV (KMG-IV): sequencing the most valuable type-strain genomes for metagenomic binning, comparative biology and taxonomic classification.</title>
        <authorList>
            <person name="Goeker M."/>
        </authorList>
    </citation>
    <scope>NUCLEOTIDE SEQUENCE [LARGE SCALE GENOMIC DNA]</scope>
    <source>
        <strain evidence="5">DSM 105720</strain>
    </source>
</reference>
<comment type="caution">
    <text evidence="5">The sequence shown here is derived from an EMBL/GenBank/DDBJ whole genome shotgun (WGS) entry which is preliminary data.</text>
</comment>
<evidence type="ECO:0000313" key="5">
    <source>
        <dbReference type="EMBL" id="MBB4045619.1"/>
    </source>
</evidence>
<evidence type="ECO:0000313" key="6">
    <source>
        <dbReference type="Proteomes" id="UP000560658"/>
    </source>
</evidence>
<evidence type="ECO:0000256" key="1">
    <source>
        <dbReference type="ARBA" id="ARBA00023015"/>
    </source>
</evidence>
<dbReference type="Pfam" id="PF01638">
    <property type="entry name" value="HxlR"/>
    <property type="match status" value="1"/>
</dbReference>
<gene>
    <name evidence="5" type="ORF">GGR06_003434</name>
</gene>
<feature type="domain" description="HTH hxlR-type" evidence="4">
    <location>
        <begin position="18"/>
        <end position="117"/>
    </location>
</feature>
<keyword evidence="6" id="KW-1185">Reference proteome</keyword>
<dbReference type="CDD" id="cd00090">
    <property type="entry name" value="HTH_ARSR"/>
    <property type="match status" value="1"/>
</dbReference>
<dbReference type="EMBL" id="JACIER010000016">
    <property type="protein sequence ID" value="MBB4045619.1"/>
    <property type="molecule type" value="Genomic_DNA"/>
</dbReference>
<name>A0A840D472_9BACE</name>
<keyword evidence="3" id="KW-0804">Transcription</keyword>
<evidence type="ECO:0000256" key="2">
    <source>
        <dbReference type="ARBA" id="ARBA00023125"/>
    </source>
</evidence>
<dbReference type="AlphaFoldDB" id="A0A840D472"/>
<dbReference type="GO" id="GO:0003677">
    <property type="term" value="F:DNA binding"/>
    <property type="evidence" value="ECO:0007669"/>
    <property type="project" value="UniProtKB-KW"/>
</dbReference>
<dbReference type="PROSITE" id="PS51118">
    <property type="entry name" value="HTH_HXLR"/>
    <property type="match status" value="1"/>
</dbReference>
<keyword evidence="1" id="KW-0805">Transcription regulation</keyword>
<dbReference type="InterPro" id="IPR002577">
    <property type="entry name" value="HTH_HxlR"/>
</dbReference>
<accession>A0A840D472</accession>
<keyword evidence="2 5" id="KW-0238">DNA-binding</keyword>
<dbReference type="InterPro" id="IPR036390">
    <property type="entry name" value="WH_DNA-bd_sf"/>
</dbReference>
<dbReference type="GO" id="GO:0006355">
    <property type="term" value="P:regulation of DNA-templated transcription"/>
    <property type="evidence" value="ECO:0007669"/>
    <property type="project" value="UniProtKB-ARBA"/>
</dbReference>
<dbReference type="Proteomes" id="UP000560658">
    <property type="component" value="Unassembled WGS sequence"/>
</dbReference>
<proteinExistence type="predicted"/>
<dbReference type="SUPFAM" id="SSF46785">
    <property type="entry name" value="Winged helix' DNA-binding domain"/>
    <property type="match status" value="1"/>
</dbReference>
<dbReference type="InterPro" id="IPR036388">
    <property type="entry name" value="WH-like_DNA-bd_sf"/>
</dbReference>
<protein>
    <submittedName>
        <fullName evidence="5">DNA-binding HxlR family transcriptional regulator</fullName>
    </submittedName>
</protein>
<organism evidence="5 6">
    <name type="scientific">Bacteroides reticulotermitis</name>
    <dbReference type="NCBI Taxonomy" id="1133319"/>
    <lineage>
        <taxon>Bacteria</taxon>
        <taxon>Pseudomonadati</taxon>
        <taxon>Bacteroidota</taxon>
        <taxon>Bacteroidia</taxon>
        <taxon>Bacteroidales</taxon>
        <taxon>Bacteroidaceae</taxon>
        <taxon>Bacteroides</taxon>
    </lineage>
</organism>
<dbReference type="PANTHER" id="PTHR33204:SF39">
    <property type="entry name" value="TRANSCRIPTIONAL REGULATORY PROTEIN"/>
    <property type="match status" value="1"/>
</dbReference>
<evidence type="ECO:0000256" key="3">
    <source>
        <dbReference type="ARBA" id="ARBA00023163"/>
    </source>
</evidence>
<sequence length="130" mass="14914">MNSIKEVNFEKHMSNEKCPARQILSTIGDKWSILILILLDTKETIRFNELAKSLENVSSKVLSQTLKSLENDGLVTRTVYPEVPPRVEYRLTALSKTLLPHILSLSDWALENMDEIYRNRMNSGSYSETI</sequence>
<dbReference type="RefSeq" id="WP_244437125.1">
    <property type="nucleotide sequence ID" value="NZ_JACIER010000016.1"/>
</dbReference>
<dbReference type="PANTHER" id="PTHR33204">
    <property type="entry name" value="TRANSCRIPTIONAL REGULATOR, MARR FAMILY"/>
    <property type="match status" value="1"/>
</dbReference>
<dbReference type="InterPro" id="IPR011991">
    <property type="entry name" value="ArsR-like_HTH"/>
</dbReference>
<evidence type="ECO:0000259" key="4">
    <source>
        <dbReference type="PROSITE" id="PS51118"/>
    </source>
</evidence>
<dbReference type="Gene3D" id="1.10.10.10">
    <property type="entry name" value="Winged helix-like DNA-binding domain superfamily/Winged helix DNA-binding domain"/>
    <property type="match status" value="1"/>
</dbReference>